<dbReference type="GO" id="GO:0004674">
    <property type="term" value="F:protein serine/threonine kinase activity"/>
    <property type="evidence" value="ECO:0007669"/>
    <property type="project" value="UniProtKB-KW"/>
</dbReference>
<keyword evidence="3" id="KW-0808">Transferase</keyword>
<comment type="caution">
    <text evidence="10">The sequence shown here is derived from an EMBL/GenBank/DDBJ whole genome shotgun (WGS) entry which is preliminary data.</text>
</comment>
<evidence type="ECO:0000256" key="5">
    <source>
        <dbReference type="ARBA" id="ARBA00022777"/>
    </source>
</evidence>
<keyword evidence="4" id="KW-0547">Nucleotide-binding</keyword>
<keyword evidence="5" id="KW-0418">Kinase</keyword>
<evidence type="ECO:0000313" key="11">
    <source>
        <dbReference type="Proteomes" id="UP000631114"/>
    </source>
</evidence>
<dbReference type="SUPFAM" id="SSF56112">
    <property type="entry name" value="Protein kinase-like (PK-like)"/>
    <property type="match status" value="1"/>
</dbReference>
<dbReference type="InterPro" id="IPR000719">
    <property type="entry name" value="Prot_kinase_dom"/>
</dbReference>
<dbReference type="Proteomes" id="UP000631114">
    <property type="component" value="Unassembled WGS sequence"/>
</dbReference>
<evidence type="ECO:0000256" key="6">
    <source>
        <dbReference type="ARBA" id="ARBA00022840"/>
    </source>
</evidence>
<evidence type="ECO:0000256" key="8">
    <source>
        <dbReference type="ARBA" id="ARBA00048679"/>
    </source>
</evidence>
<dbReference type="InterPro" id="IPR011009">
    <property type="entry name" value="Kinase-like_dom_sf"/>
</dbReference>
<evidence type="ECO:0000256" key="4">
    <source>
        <dbReference type="ARBA" id="ARBA00022741"/>
    </source>
</evidence>
<dbReference type="EC" id="2.7.11.1" evidence="1"/>
<comment type="catalytic activity">
    <reaction evidence="8">
        <text>L-seryl-[protein] + ATP = O-phospho-L-seryl-[protein] + ADP + H(+)</text>
        <dbReference type="Rhea" id="RHEA:17989"/>
        <dbReference type="Rhea" id="RHEA-COMP:9863"/>
        <dbReference type="Rhea" id="RHEA-COMP:11604"/>
        <dbReference type="ChEBI" id="CHEBI:15378"/>
        <dbReference type="ChEBI" id="CHEBI:29999"/>
        <dbReference type="ChEBI" id="CHEBI:30616"/>
        <dbReference type="ChEBI" id="CHEBI:83421"/>
        <dbReference type="ChEBI" id="CHEBI:456216"/>
        <dbReference type="EC" id="2.7.11.1"/>
    </reaction>
</comment>
<sequence length="228" mass="25483">MSTHQTVSQNMIFCIYLWFSGHGSDVDWWTFGIFLYKLIHGKTPFRGNGNRETLFNVVGRPLKFPDGSTFSFATKDLIRGLLPPDIPKPVDLNCVDQSVKCSVPQKFMRVAGMQWPFSSKLSSNTLELKLRASSLQAWPLSTEPTSFTMASLKKDEFNVVMKQGVSPRVVSIGVLQSSLIELQSPLSGFVISDWQGVDRIIDPPHANYLDSSLCEESIGRVKNPLALR</sequence>
<reference evidence="10 11" key="1">
    <citation type="submission" date="2020-10" db="EMBL/GenBank/DDBJ databases">
        <title>The Coptis chinensis genome and diversification of protoberbering-type alkaloids.</title>
        <authorList>
            <person name="Wang B."/>
            <person name="Shu S."/>
            <person name="Song C."/>
            <person name="Liu Y."/>
        </authorList>
    </citation>
    <scope>NUCLEOTIDE SEQUENCE [LARGE SCALE GENOMIC DNA]</scope>
    <source>
        <strain evidence="10">HL-2020</strain>
        <tissue evidence="10">Leaf</tissue>
    </source>
</reference>
<feature type="domain" description="Protein kinase" evidence="9">
    <location>
        <begin position="1"/>
        <end position="108"/>
    </location>
</feature>
<organism evidence="10 11">
    <name type="scientific">Coptis chinensis</name>
    <dbReference type="NCBI Taxonomy" id="261450"/>
    <lineage>
        <taxon>Eukaryota</taxon>
        <taxon>Viridiplantae</taxon>
        <taxon>Streptophyta</taxon>
        <taxon>Embryophyta</taxon>
        <taxon>Tracheophyta</taxon>
        <taxon>Spermatophyta</taxon>
        <taxon>Magnoliopsida</taxon>
        <taxon>Ranunculales</taxon>
        <taxon>Ranunculaceae</taxon>
        <taxon>Coptidoideae</taxon>
        <taxon>Coptis</taxon>
    </lineage>
</organism>
<gene>
    <name evidence="10" type="ORF">IFM89_014061</name>
</gene>
<comment type="catalytic activity">
    <reaction evidence="7">
        <text>L-threonyl-[protein] + ATP = O-phospho-L-threonyl-[protein] + ADP + H(+)</text>
        <dbReference type="Rhea" id="RHEA:46608"/>
        <dbReference type="Rhea" id="RHEA-COMP:11060"/>
        <dbReference type="Rhea" id="RHEA-COMP:11605"/>
        <dbReference type="ChEBI" id="CHEBI:15378"/>
        <dbReference type="ChEBI" id="CHEBI:30013"/>
        <dbReference type="ChEBI" id="CHEBI:30616"/>
        <dbReference type="ChEBI" id="CHEBI:61977"/>
        <dbReference type="ChEBI" id="CHEBI:456216"/>
        <dbReference type="EC" id="2.7.11.1"/>
    </reaction>
</comment>
<dbReference type="PROSITE" id="PS50011">
    <property type="entry name" value="PROTEIN_KINASE_DOM"/>
    <property type="match status" value="1"/>
</dbReference>
<evidence type="ECO:0000259" key="9">
    <source>
        <dbReference type="PROSITE" id="PS50011"/>
    </source>
</evidence>
<evidence type="ECO:0000256" key="2">
    <source>
        <dbReference type="ARBA" id="ARBA00022527"/>
    </source>
</evidence>
<name>A0A835HM76_9MAGN</name>
<proteinExistence type="predicted"/>
<keyword evidence="11" id="KW-1185">Reference proteome</keyword>
<dbReference type="OrthoDB" id="911336at2759"/>
<keyword evidence="2" id="KW-0723">Serine/threonine-protein kinase</keyword>
<dbReference type="EMBL" id="JADFTS010000006">
    <property type="protein sequence ID" value="KAF9600934.1"/>
    <property type="molecule type" value="Genomic_DNA"/>
</dbReference>
<dbReference type="PANTHER" id="PTHR45637">
    <property type="entry name" value="FLIPPASE KINASE 1-RELATED"/>
    <property type="match status" value="1"/>
</dbReference>
<dbReference type="AlphaFoldDB" id="A0A835HM76"/>
<dbReference type="Gene3D" id="1.10.510.10">
    <property type="entry name" value="Transferase(Phosphotransferase) domain 1"/>
    <property type="match status" value="1"/>
</dbReference>
<evidence type="ECO:0000256" key="3">
    <source>
        <dbReference type="ARBA" id="ARBA00022679"/>
    </source>
</evidence>
<accession>A0A835HM76</accession>
<evidence type="ECO:0000313" key="10">
    <source>
        <dbReference type="EMBL" id="KAF9600934.1"/>
    </source>
</evidence>
<dbReference type="GO" id="GO:0005524">
    <property type="term" value="F:ATP binding"/>
    <property type="evidence" value="ECO:0007669"/>
    <property type="project" value="UniProtKB-KW"/>
</dbReference>
<keyword evidence="6" id="KW-0067">ATP-binding</keyword>
<protein>
    <recommendedName>
        <fullName evidence="1">non-specific serine/threonine protein kinase</fullName>
        <ecNumber evidence="1">2.7.11.1</ecNumber>
    </recommendedName>
</protein>
<evidence type="ECO:0000256" key="7">
    <source>
        <dbReference type="ARBA" id="ARBA00047899"/>
    </source>
</evidence>
<evidence type="ECO:0000256" key="1">
    <source>
        <dbReference type="ARBA" id="ARBA00012513"/>
    </source>
</evidence>